<evidence type="ECO:0000256" key="3">
    <source>
        <dbReference type="ARBA" id="ARBA00022475"/>
    </source>
</evidence>
<organism evidence="9 10">
    <name type="scientific">Paenibacillus allorhizosphaerae</name>
    <dbReference type="NCBI Taxonomy" id="2849866"/>
    <lineage>
        <taxon>Bacteria</taxon>
        <taxon>Bacillati</taxon>
        <taxon>Bacillota</taxon>
        <taxon>Bacilli</taxon>
        <taxon>Bacillales</taxon>
        <taxon>Paenibacillaceae</taxon>
        <taxon>Paenibacillus</taxon>
    </lineage>
</organism>
<evidence type="ECO:0000256" key="5">
    <source>
        <dbReference type="ARBA" id="ARBA00022989"/>
    </source>
</evidence>
<evidence type="ECO:0000256" key="2">
    <source>
        <dbReference type="ARBA" id="ARBA00022448"/>
    </source>
</evidence>
<evidence type="ECO:0000256" key="4">
    <source>
        <dbReference type="ARBA" id="ARBA00022692"/>
    </source>
</evidence>
<evidence type="ECO:0000259" key="8">
    <source>
        <dbReference type="PROSITE" id="PS50928"/>
    </source>
</evidence>
<protein>
    <submittedName>
        <fullName evidence="9">Melibiose/raffinose/stachyose import permease protein MelC</fullName>
    </submittedName>
</protein>
<dbReference type="Proteomes" id="UP000730618">
    <property type="component" value="Unassembled WGS sequence"/>
</dbReference>
<gene>
    <name evidence="9" type="primary">melC_3</name>
    <name evidence="9" type="ORF">PAECIP111802_03760</name>
</gene>
<proteinExistence type="inferred from homology"/>
<reference evidence="9 10" key="1">
    <citation type="submission" date="2021-06" db="EMBL/GenBank/DDBJ databases">
        <authorList>
            <person name="Criscuolo A."/>
        </authorList>
    </citation>
    <scope>NUCLEOTIDE SEQUENCE [LARGE SCALE GENOMIC DNA]</scope>
    <source>
        <strain evidence="10">CIP 111802</strain>
    </source>
</reference>
<comment type="caution">
    <text evidence="9">The sequence shown here is derived from an EMBL/GenBank/DDBJ whole genome shotgun (WGS) entry which is preliminary data.</text>
</comment>
<evidence type="ECO:0000313" key="9">
    <source>
        <dbReference type="EMBL" id="CAG7646491.1"/>
    </source>
</evidence>
<evidence type="ECO:0000256" key="6">
    <source>
        <dbReference type="ARBA" id="ARBA00023136"/>
    </source>
</evidence>
<evidence type="ECO:0000256" key="1">
    <source>
        <dbReference type="ARBA" id="ARBA00004651"/>
    </source>
</evidence>
<keyword evidence="5 7" id="KW-1133">Transmembrane helix</keyword>
<keyword evidence="2 7" id="KW-0813">Transport</keyword>
<feature type="domain" description="ABC transmembrane type-1" evidence="8">
    <location>
        <begin position="71"/>
        <end position="262"/>
    </location>
</feature>
<dbReference type="RefSeq" id="WP_329958246.1">
    <property type="nucleotide sequence ID" value="NZ_CAJVCE010000010.1"/>
</dbReference>
<comment type="similarity">
    <text evidence="7">Belongs to the binding-protein-dependent transport system permease family.</text>
</comment>
<sequence length="277" mass="31126">MNRERYGAGKLLLELGMVLLAIAFFFPLYLTFINGFKTYNEVVTSTVALPHIFQFKNFGVVWKQINFLGVFMNSLIITVFSVVGILLISSAAAYQLVRRPGRVSQAIFLIILSSLVIPFQTMMIPLVKVAKDLHLINTLYGIIMMYWGFGIPLALFLYHGFIKSIPRELEEAAHIDGSGPVGVFFRILMPLLKPITTTIAILHSLWIWNDFLLPLITLSSKKNQTIPLASSVYFGQYTNEWHLAMAALTMAVIPVMIFFLLMQRYIIQGITAGAVKG</sequence>
<feature type="transmembrane region" description="Helical" evidence="7">
    <location>
        <begin position="12"/>
        <end position="32"/>
    </location>
</feature>
<dbReference type="InterPro" id="IPR000515">
    <property type="entry name" value="MetI-like"/>
</dbReference>
<name>A0ABN7TM17_9BACL</name>
<keyword evidence="6 7" id="KW-0472">Membrane</keyword>
<keyword evidence="10" id="KW-1185">Reference proteome</keyword>
<feature type="transmembrane region" description="Helical" evidence="7">
    <location>
        <begin position="183"/>
        <end position="208"/>
    </location>
</feature>
<dbReference type="PANTHER" id="PTHR43744">
    <property type="entry name" value="ABC TRANSPORTER PERMEASE PROTEIN MG189-RELATED-RELATED"/>
    <property type="match status" value="1"/>
</dbReference>
<feature type="transmembrane region" description="Helical" evidence="7">
    <location>
        <begin position="106"/>
        <end position="127"/>
    </location>
</feature>
<keyword evidence="3" id="KW-1003">Cell membrane</keyword>
<feature type="transmembrane region" description="Helical" evidence="7">
    <location>
        <begin position="70"/>
        <end position="94"/>
    </location>
</feature>
<comment type="subcellular location">
    <subcellularLocation>
        <location evidence="1 7">Cell membrane</location>
        <topology evidence="1 7">Multi-pass membrane protein</topology>
    </subcellularLocation>
</comment>
<dbReference type="PANTHER" id="PTHR43744:SF8">
    <property type="entry name" value="SN-GLYCEROL-3-PHOSPHATE TRANSPORT SYSTEM PERMEASE PROTEIN UGPE"/>
    <property type="match status" value="1"/>
</dbReference>
<keyword evidence="4 7" id="KW-0812">Transmembrane</keyword>
<evidence type="ECO:0000313" key="10">
    <source>
        <dbReference type="Proteomes" id="UP000730618"/>
    </source>
</evidence>
<dbReference type="Pfam" id="PF00528">
    <property type="entry name" value="BPD_transp_1"/>
    <property type="match status" value="1"/>
</dbReference>
<dbReference type="EMBL" id="CAJVCE010000010">
    <property type="protein sequence ID" value="CAG7646491.1"/>
    <property type="molecule type" value="Genomic_DNA"/>
</dbReference>
<dbReference type="PROSITE" id="PS50928">
    <property type="entry name" value="ABC_TM1"/>
    <property type="match status" value="1"/>
</dbReference>
<accession>A0ABN7TM17</accession>
<dbReference type="CDD" id="cd06261">
    <property type="entry name" value="TM_PBP2"/>
    <property type="match status" value="1"/>
</dbReference>
<feature type="transmembrane region" description="Helical" evidence="7">
    <location>
        <begin position="139"/>
        <end position="162"/>
    </location>
</feature>
<evidence type="ECO:0000256" key="7">
    <source>
        <dbReference type="RuleBase" id="RU363032"/>
    </source>
</evidence>
<feature type="transmembrane region" description="Helical" evidence="7">
    <location>
        <begin position="241"/>
        <end position="261"/>
    </location>
</feature>